<dbReference type="PROSITE" id="PS00894">
    <property type="entry name" value="HTH_DEOR_1"/>
    <property type="match status" value="1"/>
</dbReference>
<dbReference type="PANTHER" id="PTHR30363">
    <property type="entry name" value="HTH-TYPE TRANSCRIPTIONAL REGULATOR SRLR-RELATED"/>
    <property type="match status" value="1"/>
</dbReference>
<dbReference type="PROSITE" id="PS51000">
    <property type="entry name" value="HTH_DEOR_2"/>
    <property type="match status" value="1"/>
</dbReference>
<dbReference type="SMART" id="SM00420">
    <property type="entry name" value="HTH_DEOR"/>
    <property type="match status" value="1"/>
</dbReference>
<evidence type="ECO:0000313" key="6">
    <source>
        <dbReference type="Proteomes" id="UP000623678"/>
    </source>
</evidence>
<dbReference type="EMBL" id="JACRTD010000001">
    <property type="protein sequence ID" value="MBC8584361.1"/>
    <property type="molecule type" value="Genomic_DNA"/>
</dbReference>
<feature type="domain" description="HTH deoR-type" evidence="4">
    <location>
        <begin position="6"/>
        <end position="61"/>
    </location>
</feature>
<dbReference type="PANTHER" id="PTHR30363:SF44">
    <property type="entry name" value="AGA OPERON TRANSCRIPTIONAL REPRESSOR-RELATED"/>
    <property type="match status" value="1"/>
</dbReference>
<dbReference type="InterPro" id="IPR037171">
    <property type="entry name" value="NagB/RpiA_transferase-like"/>
</dbReference>
<dbReference type="PRINTS" id="PR00037">
    <property type="entry name" value="HTHLACR"/>
</dbReference>
<keyword evidence="2" id="KW-0238">DNA-binding</keyword>
<organism evidence="5 6">
    <name type="scientific">Youxingia wuxianensis</name>
    <dbReference type="NCBI Taxonomy" id="2763678"/>
    <lineage>
        <taxon>Bacteria</taxon>
        <taxon>Bacillati</taxon>
        <taxon>Bacillota</taxon>
        <taxon>Clostridia</taxon>
        <taxon>Eubacteriales</taxon>
        <taxon>Oscillospiraceae</taxon>
        <taxon>Youxingia</taxon>
    </lineage>
</organism>
<dbReference type="InterPro" id="IPR036388">
    <property type="entry name" value="WH-like_DNA-bd_sf"/>
</dbReference>
<comment type="caution">
    <text evidence="5">The sequence shown here is derived from an EMBL/GenBank/DDBJ whole genome shotgun (WGS) entry which is preliminary data.</text>
</comment>
<dbReference type="SUPFAM" id="SSF46785">
    <property type="entry name" value="Winged helix' DNA-binding domain"/>
    <property type="match status" value="1"/>
</dbReference>
<accession>A0A926EMF0</accession>
<evidence type="ECO:0000313" key="5">
    <source>
        <dbReference type="EMBL" id="MBC8584361.1"/>
    </source>
</evidence>
<dbReference type="Proteomes" id="UP000623678">
    <property type="component" value="Unassembled WGS sequence"/>
</dbReference>
<dbReference type="InterPro" id="IPR018356">
    <property type="entry name" value="Tscrpt_reg_HTH_DeoR_CS"/>
</dbReference>
<evidence type="ECO:0000256" key="2">
    <source>
        <dbReference type="ARBA" id="ARBA00023125"/>
    </source>
</evidence>
<evidence type="ECO:0000256" key="3">
    <source>
        <dbReference type="ARBA" id="ARBA00023163"/>
    </source>
</evidence>
<sequence length="259" mass="29179">MTEMLAITRRNEIKDILLTQKSITVTELSQQFEVTEETIRRDLKLLEENGFLTRTYGGAYIEEGSVTQLEEELKQTSNLSGYQRIAKKCTQFIKNGDCIFLDSSNISISLCEQIQSMHLTVLTNSLKVINYLCAFQNIRLVSLGGNYSPAYQCFCGRGALTGLSNYHLDTAFLSCASLDIVHGLTDTSETTAQLRSAVLDHSKNTFLIADSTKFDRTSFHTIGSLDKVDAVITDIRLPERWKQASKDRQFQLFECCEPI</sequence>
<dbReference type="Pfam" id="PF00455">
    <property type="entry name" value="DeoRC"/>
    <property type="match status" value="1"/>
</dbReference>
<dbReference type="Gene3D" id="3.40.50.1360">
    <property type="match status" value="1"/>
</dbReference>
<dbReference type="GO" id="GO:0003700">
    <property type="term" value="F:DNA-binding transcription factor activity"/>
    <property type="evidence" value="ECO:0007669"/>
    <property type="project" value="InterPro"/>
</dbReference>
<keyword evidence="6" id="KW-1185">Reference proteome</keyword>
<evidence type="ECO:0000256" key="1">
    <source>
        <dbReference type="ARBA" id="ARBA00023015"/>
    </source>
</evidence>
<gene>
    <name evidence="5" type="ORF">H8705_02030</name>
</gene>
<dbReference type="GO" id="GO:0003677">
    <property type="term" value="F:DNA binding"/>
    <property type="evidence" value="ECO:0007669"/>
    <property type="project" value="UniProtKB-KW"/>
</dbReference>
<name>A0A926EMF0_9FIRM</name>
<dbReference type="SMART" id="SM01134">
    <property type="entry name" value="DeoRC"/>
    <property type="match status" value="1"/>
</dbReference>
<protein>
    <submittedName>
        <fullName evidence="5">DeoR/GlpR transcriptional regulator</fullName>
    </submittedName>
</protein>
<evidence type="ECO:0000259" key="4">
    <source>
        <dbReference type="PROSITE" id="PS51000"/>
    </source>
</evidence>
<dbReference type="SUPFAM" id="SSF100950">
    <property type="entry name" value="NagB/RpiA/CoA transferase-like"/>
    <property type="match status" value="1"/>
</dbReference>
<reference evidence="5" key="1">
    <citation type="submission" date="2020-08" db="EMBL/GenBank/DDBJ databases">
        <title>Genome public.</title>
        <authorList>
            <person name="Liu C."/>
            <person name="Sun Q."/>
        </authorList>
    </citation>
    <scope>NUCLEOTIDE SEQUENCE</scope>
    <source>
        <strain evidence="5">NSJ-64</strain>
    </source>
</reference>
<keyword evidence="3" id="KW-0804">Transcription</keyword>
<proteinExistence type="predicted"/>
<dbReference type="AlphaFoldDB" id="A0A926EMF0"/>
<dbReference type="InterPro" id="IPR001034">
    <property type="entry name" value="DeoR_HTH"/>
</dbReference>
<dbReference type="InterPro" id="IPR014036">
    <property type="entry name" value="DeoR-like_C"/>
</dbReference>
<dbReference type="Gene3D" id="1.10.10.10">
    <property type="entry name" value="Winged helix-like DNA-binding domain superfamily/Winged helix DNA-binding domain"/>
    <property type="match status" value="1"/>
</dbReference>
<dbReference type="InterPro" id="IPR050313">
    <property type="entry name" value="Carb_Metab_HTH_regulators"/>
</dbReference>
<dbReference type="Pfam" id="PF08220">
    <property type="entry name" value="HTH_DeoR"/>
    <property type="match status" value="1"/>
</dbReference>
<dbReference type="InterPro" id="IPR036390">
    <property type="entry name" value="WH_DNA-bd_sf"/>
</dbReference>
<keyword evidence="1" id="KW-0805">Transcription regulation</keyword>